<dbReference type="OrthoDB" id="554957at2"/>
<dbReference type="PANTHER" id="PTHR41164:SF1">
    <property type="entry name" value="CURLI PRODUCTION ASSEMBLY_TRANSPORT COMPONENT CSGG"/>
    <property type="match status" value="1"/>
</dbReference>
<name>A0A2A2TR29_9CYAN</name>
<dbReference type="Pfam" id="PF03783">
    <property type="entry name" value="CsgG"/>
    <property type="match status" value="1"/>
</dbReference>
<keyword evidence="1" id="KW-1003">Cell membrane</keyword>
<keyword evidence="3" id="KW-0472">Membrane</keyword>
<evidence type="ECO:0000256" key="3">
    <source>
        <dbReference type="ARBA" id="ARBA00023136"/>
    </source>
</evidence>
<proteinExistence type="predicted"/>
<organism evidence="6 7">
    <name type="scientific">Brunnivagina elsteri CCALA 953</name>
    <dbReference type="NCBI Taxonomy" id="987040"/>
    <lineage>
        <taxon>Bacteria</taxon>
        <taxon>Bacillati</taxon>
        <taxon>Cyanobacteriota</taxon>
        <taxon>Cyanophyceae</taxon>
        <taxon>Nostocales</taxon>
        <taxon>Calotrichaceae</taxon>
        <taxon>Brunnivagina</taxon>
    </lineage>
</organism>
<protein>
    <submittedName>
        <fullName evidence="6">Penicillin-binding protein activator LpoB</fullName>
    </submittedName>
</protein>
<dbReference type="AlphaFoldDB" id="A0A2A2TR29"/>
<dbReference type="InterPro" id="IPR005534">
    <property type="entry name" value="Curli_assmbl/transp-comp_CsgG"/>
</dbReference>
<evidence type="ECO:0000313" key="6">
    <source>
        <dbReference type="EMBL" id="PAX60608.1"/>
    </source>
</evidence>
<comment type="caution">
    <text evidence="6">The sequence shown here is derived from an EMBL/GenBank/DDBJ whole genome shotgun (WGS) entry which is preliminary data.</text>
</comment>
<dbReference type="GO" id="GO:0030288">
    <property type="term" value="C:outer membrane-bounded periplasmic space"/>
    <property type="evidence" value="ECO:0007669"/>
    <property type="project" value="InterPro"/>
</dbReference>
<dbReference type="Gene3D" id="3.40.50.10610">
    <property type="entry name" value="ABC-type transport auxiliary lipoprotein component"/>
    <property type="match status" value="1"/>
</dbReference>
<sequence>MALGRFYLPVITTGLIFGLGTININSVNAIDKKLVNTHIQNTASVKLKNLKSTSKEKVRIAVLDFDYSSVANVESWYWYIRGDGKGVSDILVNKLVDSGKYSVIERSKLDAILKEQNLGASGRVDTSTAAQIGKLLGVDVVVIGSVTGFNIERDNGGVCAFGVCAGGKKAAANVQLNVRMVNTTTGEIIATAEGKGKSGRGDGNLSVRGFSINSNSNKESKLLTLATADAIEQVAKKINSDSSQIAAVPKSLPTKEALVADISGKSVIFNQGSSSGYRQGMKLSIERVTREVKDPATGKVIRKITQQVGVVELTEVDALSSIGKIVSGTTFKVGDVAKPTE</sequence>
<accession>A0A2A2TR29</accession>
<keyword evidence="7" id="KW-1185">Reference proteome</keyword>
<dbReference type="PANTHER" id="PTHR41164">
    <property type="entry name" value="CURLI PRODUCTION ASSEMBLY/TRANSPORT COMPONENT CSGG"/>
    <property type="match status" value="1"/>
</dbReference>
<gene>
    <name evidence="6" type="ORF">CK510_00960</name>
</gene>
<keyword evidence="4" id="KW-0564">Palmitate</keyword>
<keyword evidence="2" id="KW-0732">Signal</keyword>
<evidence type="ECO:0000256" key="5">
    <source>
        <dbReference type="ARBA" id="ARBA00023288"/>
    </source>
</evidence>
<reference evidence="6 7" key="1">
    <citation type="submission" date="2017-08" db="EMBL/GenBank/DDBJ databases">
        <title>Draft genome sequence of filamentous cyanobacterium Calothrix elsteri CCALA 953.</title>
        <authorList>
            <person name="Gagunashvili A.N."/>
            <person name="Elster J."/>
            <person name="Andresson O.S."/>
        </authorList>
    </citation>
    <scope>NUCLEOTIDE SEQUENCE [LARGE SCALE GENOMIC DNA]</scope>
    <source>
        <strain evidence="6 7">CCALA 953</strain>
    </source>
</reference>
<evidence type="ECO:0000256" key="1">
    <source>
        <dbReference type="ARBA" id="ARBA00022475"/>
    </source>
</evidence>
<evidence type="ECO:0000313" key="7">
    <source>
        <dbReference type="Proteomes" id="UP000218238"/>
    </source>
</evidence>
<evidence type="ECO:0000256" key="2">
    <source>
        <dbReference type="ARBA" id="ARBA00022729"/>
    </source>
</evidence>
<dbReference type="Proteomes" id="UP000218238">
    <property type="component" value="Unassembled WGS sequence"/>
</dbReference>
<evidence type="ECO:0000256" key="4">
    <source>
        <dbReference type="ARBA" id="ARBA00023139"/>
    </source>
</evidence>
<keyword evidence="5" id="KW-0449">Lipoprotein</keyword>
<dbReference type="EMBL" id="NTFS01000005">
    <property type="protein sequence ID" value="PAX60608.1"/>
    <property type="molecule type" value="Genomic_DNA"/>
</dbReference>